<dbReference type="CDD" id="cd17470">
    <property type="entry name" value="T3SS_Flik_C"/>
    <property type="match status" value="1"/>
</dbReference>
<protein>
    <submittedName>
        <fullName evidence="2">Flagellar hook-length control protein FliK</fullName>
    </submittedName>
</protein>
<reference evidence="2 3" key="1">
    <citation type="submission" date="2019-10" db="EMBL/GenBank/DDBJ databases">
        <title>Alkaliphilus serpentinus sp. nov. and Alkaliphilus pronyensis sp. nov., two novel anaerobic alkaliphilic species isolated from the serpentinized-hosted hydrothermal field of the Prony Bay (New Caledonia).</title>
        <authorList>
            <person name="Postec A."/>
        </authorList>
    </citation>
    <scope>NUCLEOTIDE SEQUENCE [LARGE SCALE GENOMIC DNA]</scope>
    <source>
        <strain evidence="2 3">LacT</strain>
    </source>
</reference>
<dbReference type="Gene3D" id="3.30.750.140">
    <property type="match status" value="1"/>
</dbReference>
<dbReference type="Pfam" id="PF02120">
    <property type="entry name" value="Flg_hook"/>
    <property type="match status" value="1"/>
</dbReference>
<keyword evidence="2" id="KW-0282">Flagellum</keyword>
<feature type="domain" description="Flagellar hook-length control protein-like C-terminal" evidence="1">
    <location>
        <begin position="333"/>
        <end position="409"/>
    </location>
</feature>
<evidence type="ECO:0000313" key="3">
    <source>
        <dbReference type="Proteomes" id="UP000465601"/>
    </source>
</evidence>
<dbReference type="OrthoDB" id="1957735at2"/>
<name>A0A833MAN3_9FIRM</name>
<keyword evidence="3" id="KW-1185">Reference proteome</keyword>
<organism evidence="2 3">
    <name type="scientific">Alkaliphilus serpentinus</name>
    <dbReference type="NCBI Taxonomy" id="1482731"/>
    <lineage>
        <taxon>Bacteria</taxon>
        <taxon>Bacillati</taxon>
        <taxon>Bacillota</taxon>
        <taxon>Clostridia</taxon>
        <taxon>Peptostreptococcales</taxon>
        <taxon>Natronincolaceae</taxon>
        <taxon>Alkaliphilus</taxon>
    </lineage>
</organism>
<comment type="caution">
    <text evidence="2">The sequence shown here is derived from an EMBL/GenBank/DDBJ whole genome shotgun (WGS) entry which is preliminary data.</text>
</comment>
<dbReference type="EMBL" id="WBZB01000013">
    <property type="protein sequence ID" value="KAB3531383.1"/>
    <property type="molecule type" value="Genomic_DNA"/>
</dbReference>
<dbReference type="Proteomes" id="UP000465601">
    <property type="component" value="Unassembled WGS sequence"/>
</dbReference>
<evidence type="ECO:0000259" key="1">
    <source>
        <dbReference type="Pfam" id="PF02120"/>
    </source>
</evidence>
<evidence type="ECO:0000313" key="2">
    <source>
        <dbReference type="EMBL" id="KAB3531383.1"/>
    </source>
</evidence>
<keyword evidence="2" id="KW-0966">Cell projection</keyword>
<sequence length="457" mass="50988">MKGGERMIQMEKLIFANEVNSKSSMPLKKPQGQKSFGEIFKTLKDKNEVAKEAVDESTNNKALVLDQAKKPLENKEAVGTQEPDTKISEDYKEMLVFEEYSSVELIEEENEIIIDIPSILNLLQQLQNQDILNKEEIKEILAVLNSSGKELPKLEGLLKLLEEKITTIEEGILNLSKLDSNETEVLQKMSEEKALLLNIKEHIQKLHKDIKVDPQSVSQKNMDPILMESAHKKAATSNVEAKEVKVTEESLTELTKEKTVKVTLEGKGEDKGTLKESNTPQQKDASVIEFNPINLTKDLINEKVIGAAKALNQQQIDPQNVMNQVVDKIELLVLNQKSEMKLQLSPENLGTLTIKITIEDGVLTGKVFTANPQVKELLENNLNQLKINLGDKGINVSSLEVSVDQNNQRFGERGYLKQKQSLKRVSNIAGLEDSGYLQATAPASNPYLMTSSFDGTV</sequence>
<dbReference type="InterPro" id="IPR038610">
    <property type="entry name" value="FliK-like_C_sf"/>
</dbReference>
<accession>A0A833MAN3</accession>
<gene>
    <name evidence="2" type="ORF">F8153_04170</name>
</gene>
<dbReference type="InterPro" id="IPR021136">
    <property type="entry name" value="Flagellar_hook_control-like_C"/>
</dbReference>
<keyword evidence="2" id="KW-0969">Cilium</keyword>
<dbReference type="AlphaFoldDB" id="A0A833MAN3"/>
<proteinExistence type="predicted"/>